<dbReference type="AlphaFoldDB" id="A0A1V4K9S8"/>
<comment type="caution">
    <text evidence="2">The sequence shown here is derived from an EMBL/GenBank/DDBJ whole genome shotgun (WGS) entry which is preliminary data.</text>
</comment>
<dbReference type="OrthoDB" id="9217318at2759"/>
<name>A0A1V4K9S8_PATFA</name>
<organism evidence="2 3">
    <name type="scientific">Patagioenas fasciata monilis</name>
    <dbReference type="NCBI Taxonomy" id="372326"/>
    <lineage>
        <taxon>Eukaryota</taxon>
        <taxon>Metazoa</taxon>
        <taxon>Chordata</taxon>
        <taxon>Craniata</taxon>
        <taxon>Vertebrata</taxon>
        <taxon>Euteleostomi</taxon>
        <taxon>Archelosauria</taxon>
        <taxon>Archosauria</taxon>
        <taxon>Dinosauria</taxon>
        <taxon>Saurischia</taxon>
        <taxon>Theropoda</taxon>
        <taxon>Coelurosauria</taxon>
        <taxon>Aves</taxon>
        <taxon>Neognathae</taxon>
        <taxon>Neoaves</taxon>
        <taxon>Columbimorphae</taxon>
        <taxon>Columbiformes</taxon>
        <taxon>Columbidae</taxon>
        <taxon>Patagioenas</taxon>
    </lineage>
</organism>
<dbReference type="EMBL" id="LSYS01004022">
    <property type="protein sequence ID" value="OPJ81230.1"/>
    <property type="molecule type" value="Genomic_DNA"/>
</dbReference>
<evidence type="ECO:0000313" key="3">
    <source>
        <dbReference type="Proteomes" id="UP000190648"/>
    </source>
</evidence>
<keyword evidence="1" id="KW-0175">Coiled coil</keyword>
<feature type="coiled-coil region" evidence="1">
    <location>
        <begin position="80"/>
        <end position="111"/>
    </location>
</feature>
<gene>
    <name evidence="2" type="ORF">AV530_009675</name>
</gene>
<keyword evidence="3" id="KW-1185">Reference proteome</keyword>
<proteinExistence type="predicted"/>
<accession>A0A1V4K9S8</accession>
<sequence length="221" mass="25189">MASLTYLKDRLFSSSTATASQKLVEACAKEGLDAGYWLPKLSEILGVNSREALKHLQYEDYLKLECQVRYPWETKALQNLLELTDKRAASEEMAKERQEEAKLLLKELKEMHDSRSHSEDAVRQKEEALWKAMGIPKESWTSPERSMMEVLGNIQKQLEQQESSVGRAENISDAETGARLDWKCVLLRIHPASGTEQAGLLDPSIKQMIRNEKVFVFCLSE</sequence>
<dbReference type="Proteomes" id="UP000190648">
    <property type="component" value="Unassembled WGS sequence"/>
</dbReference>
<dbReference type="STRING" id="372326.A0A1V4K9S8"/>
<evidence type="ECO:0000313" key="2">
    <source>
        <dbReference type="EMBL" id="OPJ81230.1"/>
    </source>
</evidence>
<evidence type="ECO:0000256" key="1">
    <source>
        <dbReference type="SAM" id="Coils"/>
    </source>
</evidence>
<protein>
    <submittedName>
        <fullName evidence="2">Interferon-induced very large GTPase 1-like</fullName>
    </submittedName>
</protein>
<reference evidence="2 3" key="1">
    <citation type="submission" date="2016-02" db="EMBL/GenBank/DDBJ databases">
        <title>Band-tailed pigeon sequencing and assembly.</title>
        <authorList>
            <person name="Soares A.E."/>
            <person name="Novak B.J."/>
            <person name="Rice E.S."/>
            <person name="O'Connell B."/>
            <person name="Chang D."/>
            <person name="Weber S."/>
            <person name="Shapiro B."/>
        </authorList>
    </citation>
    <scope>NUCLEOTIDE SEQUENCE [LARGE SCALE GENOMIC DNA]</scope>
    <source>
        <strain evidence="2">BTP2013</strain>
        <tissue evidence="2">Blood</tissue>
    </source>
</reference>